<evidence type="ECO:0000256" key="1">
    <source>
        <dbReference type="ARBA" id="ARBA00004651"/>
    </source>
</evidence>
<dbReference type="GO" id="GO:0005886">
    <property type="term" value="C:plasma membrane"/>
    <property type="evidence" value="ECO:0007669"/>
    <property type="project" value="UniProtKB-SubCell"/>
</dbReference>
<dbReference type="EMBL" id="SRRQ01000008">
    <property type="protein sequence ID" value="TWW10781.1"/>
    <property type="molecule type" value="Genomic_DNA"/>
</dbReference>
<dbReference type="InterPro" id="IPR020846">
    <property type="entry name" value="MFS_dom"/>
</dbReference>
<dbReference type="Proteomes" id="UP000321659">
    <property type="component" value="Unassembled WGS sequence"/>
</dbReference>
<dbReference type="GeneID" id="83549238"/>
<evidence type="ECO:0000259" key="7">
    <source>
        <dbReference type="PROSITE" id="PS50850"/>
    </source>
</evidence>
<dbReference type="RefSeq" id="WP_057974341.1">
    <property type="nucleotide sequence ID" value="NZ_CBCRTS010000009.1"/>
</dbReference>
<keyword evidence="3" id="KW-1003">Cell membrane</keyword>
<dbReference type="PROSITE" id="PS50850">
    <property type="entry name" value="MFS"/>
    <property type="match status" value="1"/>
</dbReference>
<evidence type="ECO:0000256" key="3">
    <source>
        <dbReference type="ARBA" id="ARBA00022475"/>
    </source>
</evidence>
<evidence type="ECO:0000256" key="4">
    <source>
        <dbReference type="ARBA" id="ARBA00022692"/>
    </source>
</evidence>
<name>A0A2C8ESI3_9LACO</name>
<dbReference type="InterPro" id="IPR036259">
    <property type="entry name" value="MFS_trans_sf"/>
</dbReference>
<dbReference type="AlphaFoldDB" id="A0A2C8ESI3"/>
<accession>A0A2C8ESI3</accession>
<proteinExistence type="predicted"/>
<keyword evidence="5" id="KW-1133">Transmembrane helix</keyword>
<gene>
    <name evidence="8" type="ORF">LABALGLTS371_11240</name>
</gene>
<reference evidence="8 9" key="1">
    <citation type="submission" date="2019-04" db="EMBL/GenBank/DDBJ databases">
        <title>In vitro growth and metabolic characteristics of meat-borne Lactobacillus algidus strains.</title>
        <authorList>
            <person name="Sade E."/>
            <person name="Per J."/>
            <person name="Tytti H."/>
            <person name="Johanna B.K."/>
        </authorList>
    </citation>
    <scope>NUCLEOTIDE SEQUENCE [LARGE SCALE GENOMIC DNA]</scope>
    <source>
        <strain evidence="8 9">LTS37-1</strain>
    </source>
</reference>
<dbReference type="GO" id="GO:0022857">
    <property type="term" value="F:transmembrane transporter activity"/>
    <property type="evidence" value="ECO:0007669"/>
    <property type="project" value="InterPro"/>
</dbReference>
<organism evidence="8 9">
    <name type="scientific">Dellaglioa algida</name>
    <dbReference type="NCBI Taxonomy" id="105612"/>
    <lineage>
        <taxon>Bacteria</taxon>
        <taxon>Bacillati</taxon>
        <taxon>Bacillota</taxon>
        <taxon>Bacilli</taxon>
        <taxon>Lactobacillales</taxon>
        <taxon>Lactobacillaceae</taxon>
        <taxon>Dellaglioa</taxon>
    </lineage>
</organism>
<sequence>MLTSLKSTFFRPRQPWEQNLFVLWFGTFMAGVAFSLIMPFMSLYIDTLGDFSKTELNFYSGITYSSTFLITAIVSPLWGRLADRKGRKLMILRASFGMAIVLGLMGLVSNVYQLIALRLLQGVFSGYISNAQALIATETPKRQSGKALGILVTGSVTGTLFGPLIGGAIAGIFGYRVTFFITAIILLIVFLLSYFFVHEHFTPVEKGEMHTSKEIFQTLHHPKLIIGMFVTTLIIQASNYSISPILSLYVRELLHNVGNITFISGCVASIPGIATLIAAPRLGILGDKIGTERILKIALIAAIFIFIPMSLVTNVWQLGGLRFLIGITDAAMLPAVQTILTKNTPAEFTGRVFSYNQSFQAMGSVVGPMIGSTVSGVFDYKGVFVSTAILVGINLIWVMYVTKGMYVKKVK</sequence>
<evidence type="ECO:0000256" key="2">
    <source>
        <dbReference type="ARBA" id="ARBA00022448"/>
    </source>
</evidence>
<dbReference type="PANTHER" id="PTHR43414:SF6">
    <property type="entry name" value="MULTIDRUG RESISTANCE PROTEIN MDTG"/>
    <property type="match status" value="1"/>
</dbReference>
<evidence type="ECO:0000313" key="9">
    <source>
        <dbReference type="Proteomes" id="UP000321659"/>
    </source>
</evidence>
<dbReference type="SUPFAM" id="SSF103473">
    <property type="entry name" value="MFS general substrate transporter"/>
    <property type="match status" value="1"/>
</dbReference>
<feature type="domain" description="Major facilitator superfamily (MFS) profile" evidence="7">
    <location>
        <begin position="19"/>
        <end position="406"/>
    </location>
</feature>
<comment type="subcellular location">
    <subcellularLocation>
        <location evidence="1">Cell membrane</location>
        <topology evidence="1">Multi-pass membrane protein</topology>
    </subcellularLocation>
</comment>
<evidence type="ECO:0000256" key="5">
    <source>
        <dbReference type="ARBA" id="ARBA00022989"/>
    </source>
</evidence>
<keyword evidence="2" id="KW-0813">Transport</keyword>
<dbReference type="CDD" id="cd17391">
    <property type="entry name" value="MFS_MdtG_MDR_like"/>
    <property type="match status" value="1"/>
</dbReference>
<comment type="caution">
    <text evidence="8">The sequence shown here is derived from an EMBL/GenBank/DDBJ whole genome shotgun (WGS) entry which is preliminary data.</text>
</comment>
<dbReference type="InterPro" id="IPR011701">
    <property type="entry name" value="MFS"/>
</dbReference>
<evidence type="ECO:0000313" key="8">
    <source>
        <dbReference type="EMBL" id="TWW10781.1"/>
    </source>
</evidence>
<keyword evidence="6" id="KW-0472">Membrane</keyword>
<protein>
    <submittedName>
        <fullName evidence="8">Multidrug resistance protein</fullName>
    </submittedName>
</protein>
<dbReference type="Gene3D" id="1.20.1250.20">
    <property type="entry name" value="MFS general substrate transporter like domains"/>
    <property type="match status" value="2"/>
</dbReference>
<dbReference type="Pfam" id="PF07690">
    <property type="entry name" value="MFS_1"/>
    <property type="match status" value="1"/>
</dbReference>
<keyword evidence="4" id="KW-0812">Transmembrane</keyword>
<dbReference type="PANTHER" id="PTHR43414">
    <property type="entry name" value="MULTIDRUG RESISTANCE PROTEIN MDTG"/>
    <property type="match status" value="1"/>
</dbReference>
<evidence type="ECO:0000256" key="6">
    <source>
        <dbReference type="ARBA" id="ARBA00023136"/>
    </source>
</evidence>